<dbReference type="Proteomes" id="UP000719412">
    <property type="component" value="Unassembled WGS sequence"/>
</dbReference>
<gene>
    <name evidence="4" type="ORF">GEV33_001912</name>
</gene>
<proteinExistence type="inferred from homology"/>
<dbReference type="SUPFAM" id="SSF51735">
    <property type="entry name" value="NAD(P)-binding Rossmann-fold domains"/>
    <property type="match status" value="1"/>
</dbReference>
<evidence type="ECO:0000313" key="4">
    <source>
        <dbReference type="EMBL" id="KAH0820879.1"/>
    </source>
</evidence>
<name>A0A8J6HUF2_TENMO</name>
<evidence type="ECO:0000313" key="5">
    <source>
        <dbReference type="Proteomes" id="UP000719412"/>
    </source>
</evidence>
<dbReference type="InterPro" id="IPR002347">
    <property type="entry name" value="SDR_fam"/>
</dbReference>
<dbReference type="InterPro" id="IPR036291">
    <property type="entry name" value="NAD(P)-bd_dom_sf"/>
</dbReference>
<reference evidence="4" key="2">
    <citation type="submission" date="2021-08" db="EMBL/GenBank/DDBJ databases">
        <authorList>
            <person name="Eriksson T."/>
        </authorList>
    </citation>
    <scope>NUCLEOTIDE SEQUENCE</scope>
    <source>
        <strain evidence="4">Stoneville</strain>
        <tissue evidence="4">Whole head</tissue>
    </source>
</reference>
<evidence type="ECO:0000256" key="2">
    <source>
        <dbReference type="ARBA" id="ARBA00023002"/>
    </source>
</evidence>
<dbReference type="AlphaFoldDB" id="A0A8J6HUF2"/>
<dbReference type="PANTHER" id="PTHR43115">
    <property type="entry name" value="DEHYDROGENASE/REDUCTASE SDR FAMILY MEMBER 11"/>
    <property type="match status" value="1"/>
</dbReference>
<evidence type="ECO:0000256" key="3">
    <source>
        <dbReference type="RuleBase" id="RU000363"/>
    </source>
</evidence>
<reference evidence="4" key="1">
    <citation type="journal article" date="2020" name="J Insects Food Feed">
        <title>The yellow mealworm (Tenebrio molitor) genome: a resource for the emerging insects as food and feed industry.</title>
        <authorList>
            <person name="Eriksson T."/>
            <person name="Andere A."/>
            <person name="Kelstrup H."/>
            <person name="Emery V."/>
            <person name="Picard C."/>
        </authorList>
    </citation>
    <scope>NUCLEOTIDE SEQUENCE</scope>
    <source>
        <strain evidence="4">Stoneville</strain>
        <tissue evidence="4">Whole head</tissue>
    </source>
</reference>
<dbReference type="Pfam" id="PF00106">
    <property type="entry name" value="adh_short"/>
    <property type="match status" value="1"/>
</dbReference>
<organism evidence="4 5">
    <name type="scientific">Tenebrio molitor</name>
    <name type="common">Yellow mealworm beetle</name>
    <dbReference type="NCBI Taxonomy" id="7067"/>
    <lineage>
        <taxon>Eukaryota</taxon>
        <taxon>Metazoa</taxon>
        <taxon>Ecdysozoa</taxon>
        <taxon>Arthropoda</taxon>
        <taxon>Hexapoda</taxon>
        <taxon>Insecta</taxon>
        <taxon>Pterygota</taxon>
        <taxon>Neoptera</taxon>
        <taxon>Endopterygota</taxon>
        <taxon>Coleoptera</taxon>
        <taxon>Polyphaga</taxon>
        <taxon>Cucujiformia</taxon>
        <taxon>Tenebrionidae</taxon>
        <taxon>Tenebrio</taxon>
    </lineage>
</organism>
<dbReference type="PRINTS" id="PR00081">
    <property type="entry name" value="GDHRDH"/>
</dbReference>
<dbReference type="PRINTS" id="PR00080">
    <property type="entry name" value="SDRFAMILY"/>
</dbReference>
<protein>
    <submittedName>
        <fullName evidence="4">Uncharacterized protein</fullName>
    </submittedName>
</protein>
<dbReference type="PANTHER" id="PTHR43115:SF4">
    <property type="entry name" value="DEHYDROGENASE_REDUCTASE SDR FAMILY MEMBER 11"/>
    <property type="match status" value="1"/>
</dbReference>
<dbReference type="InterPro" id="IPR020904">
    <property type="entry name" value="Sc_DH/Rdtase_CS"/>
</dbReference>
<sequence length="195" mass="21559">MTKEHDILNGFKWVSEELGPVHILVNNAGITQNTNLTEGETEKWKKILETNVLGLCIATREAVKVMKVNKIDGHIIHINSVSGHGVPNFPGVNVYAASKHAVTALTETLRQEFNHLGLKIKITSVSPGRVTTEFIEASNFIADTNLVEQIKKMPCLKFEDTYCGFGSVRYVRFVDSAACSGEVHELTIKPIGEIR</sequence>
<evidence type="ECO:0000256" key="1">
    <source>
        <dbReference type="ARBA" id="ARBA00006484"/>
    </source>
</evidence>
<accession>A0A8J6HUF2</accession>
<dbReference type="Gene3D" id="3.40.50.720">
    <property type="entry name" value="NAD(P)-binding Rossmann-like Domain"/>
    <property type="match status" value="1"/>
</dbReference>
<dbReference type="GO" id="GO:0016491">
    <property type="term" value="F:oxidoreductase activity"/>
    <property type="evidence" value="ECO:0007669"/>
    <property type="project" value="UniProtKB-KW"/>
</dbReference>
<comment type="similarity">
    <text evidence="1 3">Belongs to the short-chain dehydrogenases/reductases (SDR) family.</text>
</comment>
<dbReference type="PROSITE" id="PS00061">
    <property type="entry name" value="ADH_SHORT"/>
    <property type="match status" value="1"/>
</dbReference>
<keyword evidence="5" id="KW-1185">Reference proteome</keyword>
<comment type="caution">
    <text evidence="4">The sequence shown here is derived from an EMBL/GenBank/DDBJ whole genome shotgun (WGS) entry which is preliminary data.</text>
</comment>
<keyword evidence="2" id="KW-0560">Oxidoreductase</keyword>
<dbReference type="EMBL" id="JABDTM020010443">
    <property type="protein sequence ID" value="KAH0820879.1"/>
    <property type="molecule type" value="Genomic_DNA"/>
</dbReference>